<feature type="compositionally biased region" description="Basic and acidic residues" evidence="1">
    <location>
        <begin position="22"/>
        <end position="33"/>
    </location>
</feature>
<dbReference type="EMBL" id="WWBZ02000062">
    <property type="protein sequence ID" value="KAF4303044.1"/>
    <property type="molecule type" value="Genomic_DNA"/>
</dbReference>
<gene>
    <name evidence="2" type="ORF">GTA08_BOTSDO09167</name>
</gene>
<dbReference type="GO" id="GO:0051118">
    <property type="term" value="F:glucan endo-1,3-alpha-glucosidase activity"/>
    <property type="evidence" value="ECO:0007669"/>
    <property type="project" value="InterPro"/>
</dbReference>
<accession>A0A8H4ILH7</accession>
<dbReference type="Gene3D" id="3.20.20.80">
    <property type="entry name" value="Glycosidases"/>
    <property type="match status" value="1"/>
</dbReference>
<protein>
    <submittedName>
        <fullName evidence="2">Glucan endo- -alpha-glucosidase agn1 protein</fullName>
    </submittedName>
</protein>
<organism evidence="2 3">
    <name type="scientific">Botryosphaeria dothidea</name>
    <dbReference type="NCBI Taxonomy" id="55169"/>
    <lineage>
        <taxon>Eukaryota</taxon>
        <taxon>Fungi</taxon>
        <taxon>Dikarya</taxon>
        <taxon>Ascomycota</taxon>
        <taxon>Pezizomycotina</taxon>
        <taxon>Dothideomycetes</taxon>
        <taxon>Dothideomycetes incertae sedis</taxon>
        <taxon>Botryosphaeriales</taxon>
        <taxon>Botryosphaeriaceae</taxon>
        <taxon>Botryosphaeria</taxon>
    </lineage>
</organism>
<evidence type="ECO:0000313" key="2">
    <source>
        <dbReference type="EMBL" id="KAF4303044.1"/>
    </source>
</evidence>
<name>A0A8H4ILH7_9PEZI</name>
<reference evidence="2" key="1">
    <citation type="submission" date="2020-04" db="EMBL/GenBank/DDBJ databases">
        <title>Genome Assembly and Annotation of Botryosphaeria dothidea sdau 11-99, a Latent Pathogen of Apple Fruit Ring Rot in China.</title>
        <authorList>
            <person name="Yu C."/>
            <person name="Diao Y."/>
            <person name="Lu Q."/>
            <person name="Zhao J."/>
            <person name="Cui S."/>
            <person name="Peng C."/>
            <person name="He B."/>
            <person name="Liu H."/>
        </authorList>
    </citation>
    <scope>NUCLEOTIDE SEQUENCE [LARGE SCALE GENOMIC DNA]</scope>
    <source>
        <strain evidence="2">Sdau11-99</strain>
    </source>
</reference>
<evidence type="ECO:0000313" key="3">
    <source>
        <dbReference type="Proteomes" id="UP000572817"/>
    </source>
</evidence>
<keyword evidence="3" id="KW-1185">Reference proteome</keyword>
<dbReference type="Pfam" id="PF03659">
    <property type="entry name" value="Glyco_hydro_71"/>
    <property type="match status" value="1"/>
</dbReference>
<comment type="caution">
    <text evidence="2">The sequence shown here is derived from an EMBL/GenBank/DDBJ whole genome shotgun (WGS) entry which is preliminary data.</text>
</comment>
<dbReference type="OrthoDB" id="3257981at2759"/>
<sequence>MDRLESFWKKSKREVQGVLEDVGLRDARPDDSHAQQQPPPPPFESHPHHQQFHDRRPRLDHCHHDHHRRRKGIFCHYMVGSMGSIEQAHTDVREAKSVGFDAFVLNVQNVKDDWSLTALSWVFSAAEAADFKLFFSFDMDVLADPIDFLPLFVHHQAHPAYYRYQGLPFVSTFQGGRKSFDLPHPNEGWTLKFRAQLQDRYGIIPFFVPDFDDHGGAAYDDAFFNRYAVVDGVFSWETAWPFEDDGISDVSSAVDEVGMNCAHNAGKVYMMPMSSLQFKRIDGSGNWYRRGELNLAQRMAQVLALSPDFVQIISWNDAGESHYVGNVWPEGIASCPDIGLYTNGYDHKAWLHVIAPFIAAYKAGATHPSQILPFGGFAGVFWYRDRLADTHCPGDCMGKPSGCENAEDAINFAILLPADTQGVGINVWSGGELLASIPGQPGLNAHSVKGVKTGPQRVELIKDGHISMGAGDSPINVTSEAGEGKTYNYNYHVVHIS</sequence>
<dbReference type="CDD" id="cd11577">
    <property type="entry name" value="GH71"/>
    <property type="match status" value="1"/>
</dbReference>
<evidence type="ECO:0000256" key="1">
    <source>
        <dbReference type="SAM" id="MobiDB-lite"/>
    </source>
</evidence>
<dbReference type="Proteomes" id="UP000572817">
    <property type="component" value="Unassembled WGS sequence"/>
</dbReference>
<feature type="compositionally biased region" description="Basic and acidic residues" evidence="1">
    <location>
        <begin position="45"/>
        <end position="55"/>
    </location>
</feature>
<dbReference type="InterPro" id="IPR005197">
    <property type="entry name" value="Glyco_hydro_71"/>
</dbReference>
<dbReference type="AlphaFoldDB" id="A0A8H4ILH7"/>
<feature type="region of interest" description="Disordered" evidence="1">
    <location>
        <begin position="18"/>
        <end position="55"/>
    </location>
</feature>
<proteinExistence type="predicted"/>